<evidence type="ECO:0000313" key="1">
    <source>
        <dbReference type="EMBL" id="KAI7954612.1"/>
    </source>
</evidence>
<gene>
    <name evidence="1" type="ORF">MJO28_005012</name>
</gene>
<proteinExistence type="predicted"/>
<organism evidence="1 2">
    <name type="scientific">Puccinia striiformis f. sp. tritici</name>
    <dbReference type="NCBI Taxonomy" id="168172"/>
    <lineage>
        <taxon>Eukaryota</taxon>
        <taxon>Fungi</taxon>
        <taxon>Dikarya</taxon>
        <taxon>Basidiomycota</taxon>
        <taxon>Pucciniomycotina</taxon>
        <taxon>Pucciniomycetes</taxon>
        <taxon>Pucciniales</taxon>
        <taxon>Pucciniaceae</taxon>
        <taxon>Puccinia</taxon>
    </lineage>
</organism>
<reference evidence="2" key="1">
    <citation type="journal article" date="2018" name="BMC Genomics">
        <title>Genomic insights into host adaptation between the wheat stripe rust pathogen (Puccinia striiformis f. sp. tritici) and the barley stripe rust pathogen (Puccinia striiformis f. sp. hordei).</title>
        <authorList>
            <person name="Xia C."/>
            <person name="Wang M."/>
            <person name="Yin C."/>
            <person name="Cornejo O.E."/>
            <person name="Hulbert S.H."/>
            <person name="Chen X."/>
        </authorList>
    </citation>
    <scope>NUCLEOTIDE SEQUENCE [LARGE SCALE GENOMIC DNA]</scope>
    <source>
        <strain evidence="2">93-210</strain>
    </source>
</reference>
<name>A0ACC0EKQ8_9BASI</name>
<accession>A0ACC0EKQ8</accession>
<dbReference type="EMBL" id="CM045869">
    <property type="protein sequence ID" value="KAI7954612.1"/>
    <property type="molecule type" value="Genomic_DNA"/>
</dbReference>
<sequence length="796" mass="85496">MASPDRCRLETPDSDLNIPFGERDGLPCNGKSRTFIREAANLVSLHKFNISSALGRSRPGQSTGTSGPGLSTVASHDAAARESCVLSTGGSLSSPGAGPSRSGMEEMSISMGHGVLSSLLHLYTHPTGVQSSSTTLIDYDSDEESGAGRARAMENGVVASPTNIELASRNFLPPPLTPTLTLTSDEPYGQTAHASPRQHSEPLRRVTSAGELTRSHPEDAGMDPFSPTPPHGRRGHENSTGARLASSANSVICSTLKTCSRKMSNIGSIKALGDAMKPTNFHNESDLLKAKKSGRPSGNTPGTPSTEFFETEKLPLGPPHQIHINPNQVPFEASQQNKHERKRREKRREKRRQEEIFVTMHVADILQRQQFILQLTRALMMFGGPSHRLESQVLATARVLGIDLQVILVYTVCIIAFQDEATHTSETKFIKQSPIVDLGKLTDLATLHWEVVHDKIGVQEASQEISRLMRAPPQYKDWQVILIGAMCSAFLGPAAYRASFVDALISAPLGAGLVAAKLFVASRSDAFSQIFEILATGFASFIAAGLASTGYFCYSTVIVSSIDHILPGWLVCCAALELQSRSIVSGSVRLIWAIIYALSLGLGISGGAEFWTLFSGKPVQVSVDGTCGISHNPDKWYRATMPLRSTFLVMPAYALFLALSQNARLKTKEIFVMVLLASGGFGANRIAALAFPDRSDISAAFGSFIVGFLASIYGRLFQGTSFIIALVPILYQVPSGLGHGGLLYFANTSDSPHSFTSGFQVGQQLLEVCLGLVIGLFVATVLVYPMGNRGSGLMTL</sequence>
<reference evidence="2" key="2">
    <citation type="journal article" date="2018" name="Mol. Plant Microbe Interact.">
        <title>Genome sequence resources for the wheat stripe rust pathogen (Puccinia striiformis f. sp. tritici) and the barley stripe rust pathogen (Puccinia striiformis f. sp. hordei).</title>
        <authorList>
            <person name="Xia C."/>
            <person name="Wang M."/>
            <person name="Yin C."/>
            <person name="Cornejo O.E."/>
            <person name="Hulbert S.H."/>
            <person name="Chen X."/>
        </authorList>
    </citation>
    <scope>NUCLEOTIDE SEQUENCE [LARGE SCALE GENOMIC DNA]</scope>
    <source>
        <strain evidence="2">93-210</strain>
    </source>
</reference>
<reference evidence="1 2" key="3">
    <citation type="journal article" date="2022" name="Microbiol. Spectr.">
        <title>Folding features and dynamics of 3D genome architecture in plant fungal pathogens.</title>
        <authorList>
            <person name="Xia C."/>
        </authorList>
    </citation>
    <scope>NUCLEOTIDE SEQUENCE [LARGE SCALE GENOMIC DNA]</scope>
    <source>
        <strain evidence="1 2">93-210</strain>
    </source>
</reference>
<evidence type="ECO:0000313" key="2">
    <source>
        <dbReference type="Proteomes" id="UP001060170"/>
    </source>
</evidence>
<comment type="caution">
    <text evidence="1">The sequence shown here is derived from an EMBL/GenBank/DDBJ whole genome shotgun (WGS) entry which is preliminary data.</text>
</comment>
<protein>
    <submittedName>
        <fullName evidence="1">Uncharacterized protein</fullName>
    </submittedName>
</protein>
<keyword evidence="2" id="KW-1185">Reference proteome</keyword>
<dbReference type="Proteomes" id="UP001060170">
    <property type="component" value="Chromosome 5"/>
</dbReference>